<feature type="region of interest" description="Disordered" evidence="1">
    <location>
        <begin position="106"/>
        <end position="147"/>
    </location>
</feature>
<dbReference type="STRING" id="88036.D8QS77"/>
<dbReference type="GO" id="GO:0016020">
    <property type="term" value="C:membrane"/>
    <property type="evidence" value="ECO:0000318"/>
    <property type="project" value="GO_Central"/>
</dbReference>
<dbReference type="Pfam" id="PF09786">
    <property type="entry name" value="CytochromB561_N"/>
    <property type="match status" value="1"/>
</dbReference>
<dbReference type="KEGG" id="smo:SELMODRAFT_77194"/>
<protein>
    <recommendedName>
        <fullName evidence="4">Transmembrane protein 209</fullName>
    </recommendedName>
</protein>
<accession>D8QS77</accession>
<dbReference type="HOGENOM" id="CLU_547917_0_0_1"/>
<dbReference type="FunCoup" id="D8QS77">
    <property type="interactions" value="1475"/>
</dbReference>
<dbReference type="Gramene" id="EFJ36886">
    <property type="protein sequence ID" value="EFJ36886"/>
    <property type="gene ID" value="SELMODRAFT_77194"/>
</dbReference>
<dbReference type="PANTHER" id="PTHR21780:SF0">
    <property type="entry name" value="TRANSMEMBRANE PROTEIN 209"/>
    <property type="match status" value="1"/>
</dbReference>
<evidence type="ECO:0008006" key="4">
    <source>
        <dbReference type="Google" id="ProtNLM"/>
    </source>
</evidence>
<dbReference type="PANTHER" id="PTHR21780">
    <property type="entry name" value="TRANSMEMBRANE PROTEIN 209"/>
    <property type="match status" value="1"/>
</dbReference>
<name>D8QS77_SELML</name>
<keyword evidence="3" id="KW-1185">Reference proteome</keyword>
<dbReference type="eggNOG" id="KOG4670">
    <property type="taxonomic scope" value="Eukaryota"/>
</dbReference>
<dbReference type="InParanoid" id="D8QS77"/>
<dbReference type="AlphaFoldDB" id="D8QS77"/>
<gene>
    <name evidence="2" type="ORF">SELMODRAFT_77194</name>
</gene>
<evidence type="ECO:0000313" key="2">
    <source>
        <dbReference type="EMBL" id="EFJ36886.1"/>
    </source>
</evidence>
<evidence type="ECO:0000313" key="3">
    <source>
        <dbReference type="Proteomes" id="UP000001514"/>
    </source>
</evidence>
<proteinExistence type="predicted"/>
<dbReference type="Proteomes" id="UP000001514">
    <property type="component" value="Unassembled WGS sequence"/>
</dbReference>
<evidence type="ECO:0000256" key="1">
    <source>
        <dbReference type="SAM" id="MobiDB-lite"/>
    </source>
</evidence>
<dbReference type="OMA" id="LPHKERY"/>
<dbReference type="EMBL" id="GL377566">
    <property type="protein sequence ID" value="EFJ36886.1"/>
    <property type="molecule type" value="Genomic_DNA"/>
</dbReference>
<sequence>MFPIHPPLFKGGVKGSGQALGAASPATPVQVSTFPYTPSVASSPDSSFLPWTLKYRNDEIRTEEELESFLSDVGTRMVESSGRAGSTPQGGPVTPSPIRVLGAGSGPNVMSTTPRSPATAGTPVRAVRVSPSSQKSGVSPKKAEGDLPAPFTIEQATDGFKKLGLWPDIEQWRDGLRQWISDVLLAPLLYKIDRSHLQVMETAATLSFSLAISPIEGKRNSNSSPGMDGSAQEWLTTFAPDEDALIHQFRAYLLNAKSSTPSKFLTPSIFGLKVPNEQDVNPLLQACLDAVTEHQRLRALVKGEWVKGLLPQSSVRSDYTVQRLRELAEGTCVRKYEFAGTGEVYDKSTKRWSLELPTDAHLLVYLFCALLEHPQWMLHVDPTSHPSTQSGNNPLFVASLPQKERFPDKYVAVLSSAPPVLHAGACILAVGKQSPPVFALYWDKKLQFSLQGRTALWDAILLLCHRIKVAHGGIVRGINLGGQAFNLLSLLEQPCGEN</sequence>
<reference evidence="2 3" key="1">
    <citation type="journal article" date="2011" name="Science">
        <title>The Selaginella genome identifies genetic changes associated with the evolution of vascular plants.</title>
        <authorList>
            <person name="Banks J.A."/>
            <person name="Nishiyama T."/>
            <person name="Hasebe M."/>
            <person name="Bowman J.L."/>
            <person name="Gribskov M."/>
            <person name="dePamphilis C."/>
            <person name="Albert V.A."/>
            <person name="Aono N."/>
            <person name="Aoyama T."/>
            <person name="Ambrose B.A."/>
            <person name="Ashton N.W."/>
            <person name="Axtell M.J."/>
            <person name="Barker E."/>
            <person name="Barker M.S."/>
            <person name="Bennetzen J.L."/>
            <person name="Bonawitz N.D."/>
            <person name="Chapple C."/>
            <person name="Cheng C."/>
            <person name="Correa L.G."/>
            <person name="Dacre M."/>
            <person name="DeBarry J."/>
            <person name="Dreyer I."/>
            <person name="Elias M."/>
            <person name="Engstrom E.M."/>
            <person name="Estelle M."/>
            <person name="Feng L."/>
            <person name="Finet C."/>
            <person name="Floyd S.K."/>
            <person name="Frommer W.B."/>
            <person name="Fujita T."/>
            <person name="Gramzow L."/>
            <person name="Gutensohn M."/>
            <person name="Harholt J."/>
            <person name="Hattori M."/>
            <person name="Heyl A."/>
            <person name="Hirai T."/>
            <person name="Hiwatashi Y."/>
            <person name="Ishikawa M."/>
            <person name="Iwata M."/>
            <person name="Karol K.G."/>
            <person name="Koehler B."/>
            <person name="Kolukisaoglu U."/>
            <person name="Kubo M."/>
            <person name="Kurata T."/>
            <person name="Lalonde S."/>
            <person name="Li K."/>
            <person name="Li Y."/>
            <person name="Litt A."/>
            <person name="Lyons E."/>
            <person name="Manning G."/>
            <person name="Maruyama T."/>
            <person name="Michael T.P."/>
            <person name="Mikami K."/>
            <person name="Miyazaki S."/>
            <person name="Morinaga S."/>
            <person name="Murata T."/>
            <person name="Mueller-Roeber B."/>
            <person name="Nelson D.R."/>
            <person name="Obara M."/>
            <person name="Oguri Y."/>
            <person name="Olmstead R.G."/>
            <person name="Onodera N."/>
            <person name="Petersen B.L."/>
            <person name="Pils B."/>
            <person name="Prigge M."/>
            <person name="Rensing S.A."/>
            <person name="Riano-Pachon D.M."/>
            <person name="Roberts A.W."/>
            <person name="Sato Y."/>
            <person name="Scheller H.V."/>
            <person name="Schulz B."/>
            <person name="Schulz C."/>
            <person name="Shakirov E.V."/>
            <person name="Shibagaki N."/>
            <person name="Shinohara N."/>
            <person name="Shippen D.E."/>
            <person name="Soerensen I."/>
            <person name="Sotooka R."/>
            <person name="Sugimoto N."/>
            <person name="Sugita M."/>
            <person name="Sumikawa N."/>
            <person name="Tanurdzic M."/>
            <person name="Theissen G."/>
            <person name="Ulvskov P."/>
            <person name="Wakazuki S."/>
            <person name="Weng J.K."/>
            <person name="Willats W.W."/>
            <person name="Wipf D."/>
            <person name="Wolf P.G."/>
            <person name="Yang L."/>
            <person name="Zimmer A.D."/>
            <person name="Zhu Q."/>
            <person name="Mitros T."/>
            <person name="Hellsten U."/>
            <person name="Loque D."/>
            <person name="Otillar R."/>
            <person name="Salamov A."/>
            <person name="Schmutz J."/>
            <person name="Shapiro H."/>
            <person name="Lindquist E."/>
            <person name="Lucas S."/>
            <person name="Rokhsar D."/>
            <person name="Grigoriev I.V."/>
        </authorList>
    </citation>
    <scope>NUCLEOTIDE SEQUENCE [LARGE SCALE GENOMIC DNA]</scope>
</reference>
<dbReference type="InterPro" id="IPR019176">
    <property type="entry name" value="Cytochrome_B561-rel"/>
</dbReference>
<organism evidence="3">
    <name type="scientific">Selaginella moellendorffii</name>
    <name type="common">Spikemoss</name>
    <dbReference type="NCBI Taxonomy" id="88036"/>
    <lineage>
        <taxon>Eukaryota</taxon>
        <taxon>Viridiplantae</taxon>
        <taxon>Streptophyta</taxon>
        <taxon>Embryophyta</taxon>
        <taxon>Tracheophyta</taxon>
        <taxon>Lycopodiopsida</taxon>
        <taxon>Selaginellales</taxon>
        <taxon>Selaginellaceae</taxon>
        <taxon>Selaginella</taxon>
    </lineage>
</organism>